<reference evidence="2 3" key="1">
    <citation type="submission" date="2018-06" db="EMBL/GenBank/DDBJ databases">
        <authorList>
            <consortium name="Pathogen Informatics"/>
            <person name="Doyle S."/>
        </authorList>
    </citation>
    <scope>NUCLEOTIDE SEQUENCE [LARGE SCALE GENOMIC DNA]</scope>
    <source>
        <strain evidence="2 3">NCTC12120</strain>
    </source>
</reference>
<gene>
    <name evidence="2" type="ORF">NCTC12120_06681</name>
</gene>
<dbReference type="Proteomes" id="UP000251197">
    <property type="component" value="Unassembled WGS sequence"/>
</dbReference>
<evidence type="ECO:0000256" key="1">
    <source>
        <dbReference type="SAM" id="Phobius"/>
    </source>
</evidence>
<dbReference type="AlphaFoldDB" id="A0A2X3J3X3"/>
<keyword evidence="1" id="KW-1133">Transmembrane helix</keyword>
<sequence length="100" mass="11264">MNDITRYNSRLKEPALPRSSLVAWALGLMLLVFVLWANFFSLDEVTTAREKLCRRHASRLFSPLRAGSSTSWTFMRGTSLSGARCSRSLTARKPSPACRK</sequence>
<protein>
    <submittedName>
        <fullName evidence="2">Uncharacterized protein</fullName>
    </submittedName>
</protein>
<evidence type="ECO:0000313" key="3">
    <source>
        <dbReference type="Proteomes" id="UP000251197"/>
    </source>
</evidence>
<name>A0A2X3J3X3_9ENTR</name>
<keyword evidence="1" id="KW-0812">Transmembrane</keyword>
<dbReference type="EMBL" id="UAVU01000011">
    <property type="protein sequence ID" value="SQC93567.1"/>
    <property type="molecule type" value="Genomic_DNA"/>
</dbReference>
<evidence type="ECO:0000313" key="2">
    <source>
        <dbReference type="EMBL" id="SQC93567.1"/>
    </source>
</evidence>
<organism evidence="2 3">
    <name type="scientific">Cedecea neteri</name>
    <dbReference type="NCBI Taxonomy" id="158822"/>
    <lineage>
        <taxon>Bacteria</taxon>
        <taxon>Pseudomonadati</taxon>
        <taxon>Pseudomonadota</taxon>
        <taxon>Gammaproteobacteria</taxon>
        <taxon>Enterobacterales</taxon>
        <taxon>Enterobacteriaceae</taxon>
        <taxon>Cedecea</taxon>
    </lineage>
</organism>
<keyword evidence="1" id="KW-0472">Membrane</keyword>
<proteinExistence type="predicted"/>
<feature type="transmembrane region" description="Helical" evidence="1">
    <location>
        <begin position="21"/>
        <end position="42"/>
    </location>
</feature>
<accession>A0A2X3J3X3</accession>